<dbReference type="EMBL" id="POTW01000010">
    <property type="protein sequence ID" value="PZF85182.1"/>
    <property type="molecule type" value="Genomic_DNA"/>
</dbReference>
<accession>A0A2W2BGS5</accession>
<gene>
    <name evidence="1" type="ORF">C1I92_06300</name>
</gene>
<dbReference type="RefSeq" id="WP_111253809.1">
    <property type="nucleotide sequence ID" value="NZ_POTW01000010.1"/>
</dbReference>
<keyword evidence="2" id="KW-1185">Reference proteome</keyword>
<dbReference type="AlphaFoldDB" id="A0A2W2BGS5"/>
<comment type="caution">
    <text evidence="1">The sequence shown here is derived from an EMBL/GenBank/DDBJ whole genome shotgun (WGS) entry which is preliminary data.</text>
</comment>
<proteinExistence type="predicted"/>
<sequence>MTYELRLPADFGDYAWEVEAKGWFPADVTAPDGTTYRVTFYDPVRLRHDVEADLAAGRTVPIARLIVVERVTADHMARAVARLPESFFR</sequence>
<evidence type="ECO:0000313" key="2">
    <source>
        <dbReference type="Proteomes" id="UP000248764"/>
    </source>
</evidence>
<reference evidence="1 2" key="1">
    <citation type="submission" date="2018-01" db="EMBL/GenBank/DDBJ databases">
        <title>Draft genome sequence of Jiangella sp. GTF31.</title>
        <authorList>
            <person name="Sahin N."/>
            <person name="Ay H."/>
            <person name="Saygin H."/>
        </authorList>
    </citation>
    <scope>NUCLEOTIDE SEQUENCE [LARGE SCALE GENOMIC DNA]</scope>
    <source>
        <strain evidence="1 2">GTF31</strain>
    </source>
</reference>
<name>A0A2W2BGS5_9ACTN</name>
<protein>
    <submittedName>
        <fullName evidence="1">Uncharacterized protein</fullName>
    </submittedName>
</protein>
<dbReference type="Proteomes" id="UP000248764">
    <property type="component" value="Unassembled WGS sequence"/>
</dbReference>
<evidence type="ECO:0000313" key="1">
    <source>
        <dbReference type="EMBL" id="PZF85182.1"/>
    </source>
</evidence>
<organism evidence="1 2">
    <name type="scientific">Jiangella anatolica</name>
    <dbReference type="NCBI Taxonomy" id="2670374"/>
    <lineage>
        <taxon>Bacteria</taxon>
        <taxon>Bacillati</taxon>
        <taxon>Actinomycetota</taxon>
        <taxon>Actinomycetes</taxon>
        <taxon>Jiangellales</taxon>
        <taxon>Jiangellaceae</taxon>
        <taxon>Jiangella</taxon>
    </lineage>
</organism>